<keyword evidence="1" id="KW-0812">Transmembrane</keyword>
<dbReference type="Proteomes" id="UP000049222">
    <property type="component" value="Unassembled WGS sequence"/>
</dbReference>
<name>A0A0M6YED4_9RHOB</name>
<dbReference type="RefSeq" id="WP_055082578.1">
    <property type="nucleotide sequence ID" value="NZ_CXSU01000005.1"/>
</dbReference>
<accession>A0A0M6YED4</accession>
<evidence type="ECO:0000256" key="1">
    <source>
        <dbReference type="SAM" id="Phobius"/>
    </source>
</evidence>
<keyword evidence="3" id="KW-1185">Reference proteome</keyword>
<dbReference type="AlphaFoldDB" id="A0A0M6YED4"/>
<sequence length="81" mass="9328">MRDDGRLERVQDYTNAFLGTFYLILLTTLILIWGVWGYPMALAIGAILHLGIRRWSLRRAAAEAAWDARVRDVLARRRNNG</sequence>
<proteinExistence type="predicted"/>
<dbReference type="STRING" id="420998.JDO7802_00692"/>
<gene>
    <name evidence="2" type="ORF">JDO7802_00692</name>
</gene>
<evidence type="ECO:0000313" key="3">
    <source>
        <dbReference type="Proteomes" id="UP000049222"/>
    </source>
</evidence>
<dbReference type="EMBL" id="CXSU01000005">
    <property type="protein sequence ID" value="CTQ48688.1"/>
    <property type="molecule type" value="Genomic_DNA"/>
</dbReference>
<keyword evidence="1" id="KW-0472">Membrane</keyword>
<organism evidence="2 3">
    <name type="scientific">Jannaschia donghaensis</name>
    <dbReference type="NCBI Taxonomy" id="420998"/>
    <lineage>
        <taxon>Bacteria</taxon>
        <taxon>Pseudomonadati</taxon>
        <taxon>Pseudomonadota</taxon>
        <taxon>Alphaproteobacteria</taxon>
        <taxon>Rhodobacterales</taxon>
        <taxon>Roseobacteraceae</taxon>
        <taxon>Jannaschia</taxon>
    </lineage>
</organism>
<protein>
    <submittedName>
        <fullName evidence="2">Uncharacterized protein</fullName>
    </submittedName>
</protein>
<evidence type="ECO:0000313" key="2">
    <source>
        <dbReference type="EMBL" id="CTQ48688.1"/>
    </source>
</evidence>
<reference evidence="2 3" key="1">
    <citation type="submission" date="2015-07" db="EMBL/GenBank/DDBJ databases">
        <authorList>
            <person name="Noorani M."/>
        </authorList>
    </citation>
    <scope>NUCLEOTIDE SEQUENCE [LARGE SCALE GENOMIC DNA]</scope>
    <source>
        <strain evidence="2 3">CECT 7802</strain>
    </source>
</reference>
<keyword evidence="1" id="KW-1133">Transmembrane helix</keyword>
<feature type="transmembrane region" description="Helical" evidence="1">
    <location>
        <begin position="20"/>
        <end position="50"/>
    </location>
</feature>